<protein>
    <recommendedName>
        <fullName evidence="3">NADH dehydrogenase subunit E</fullName>
    </recommendedName>
</protein>
<sequence length="138" mass="15350">MESDMKRKLTTLAAGFLAIGIANPLAAGLRDESDINNGLILIEAGYQIQKHCDSISPRLIKAYRYGRSLERLARDRGYSEREIRAFVEDKGEKERVNSAANAYLLSKGLDPASPQSYCTVGQYEIDRNSQIGVLLKLK</sequence>
<dbReference type="Proteomes" id="UP000026249">
    <property type="component" value="Unassembled WGS sequence"/>
</dbReference>
<dbReference type="AlphaFoldDB" id="A0A037ZGH9"/>
<keyword evidence="2" id="KW-1185">Reference proteome</keyword>
<dbReference type="Pfam" id="PF17267">
    <property type="entry name" value="DUF5333"/>
    <property type="match status" value="1"/>
</dbReference>
<comment type="caution">
    <text evidence="1">The sequence shown here is derived from an EMBL/GenBank/DDBJ whole genome shotgun (WGS) entry which is preliminary data.</text>
</comment>
<accession>A0A037ZGH9</accession>
<dbReference type="InterPro" id="IPR020349">
    <property type="entry name" value="Uncharacterised_14.7kDa"/>
</dbReference>
<reference evidence="1 2" key="1">
    <citation type="submission" date="2014-03" db="EMBL/GenBank/DDBJ databases">
        <title>Draft Genome Sequence of Actibacterium mucosum KCTC 23349, a Marine Alphaproteobacterium with Complex Ionic Requirements Isolated from Mediterranean Seawater at Malvarrosa Beach, Valencia, Spain.</title>
        <authorList>
            <person name="Arahal D.R."/>
            <person name="Shao Z."/>
            <person name="Lai Q."/>
            <person name="Pujalte M.J."/>
        </authorList>
    </citation>
    <scope>NUCLEOTIDE SEQUENCE [LARGE SCALE GENOMIC DNA]</scope>
    <source>
        <strain evidence="1 2">KCTC 23349</strain>
    </source>
</reference>
<proteinExistence type="predicted"/>
<dbReference type="EMBL" id="JFKE01000004">
    <property type="protein sequence ID" value="KAJ55560.1"/>
    <property type="molecule type" value="Genomic_DNA"/>
</dbReference>
<organism evidence="1 2">
    <name type="scientific">Actibacterium mucosum KCTC 23349</name>
    <dbReference type="NCBI Taxonomy" id="1454373"/>
    <lineage>
        <taxon>Bacteria</taxon>
        <taxon>Pseudomonadati</taxon>
        <taxon>Pseudomonadota</taxon>
        <taxon>Alphaproteobacteria</taxon>
        <taxon>Rhodobacterales</taxon>
        <taxon>Roseobacteraceae</taxon>
        <taxon>Actibacterium</taxon>
    </lineage>
</organism>
<evidence type="ECO:0000313" key="1">
    <source>
        <dbReference type="EMBL" id="KAJ55560.1"/>
    </source>
</evidence>
<gene>
    <name evidence="1" type="ORF">ACMU_12770</name>
</gene>
<dbReference type="STRING" id="1454373.ACMU_12770"/>
<name>A0A037ZGH9_9RHOB</name>
<evidence type="ECO:0008006" key="3">
    <source>
        <dbReference type="Google" id="ProtNLM"/>
    </source>
</evidence>
<evidence type="ECO:0000313" key="2">
    <source>
        <dbReference type="Proteomes" id="UP000026249"/>
    </source>
</evidence>